<dbReference type="Gramene" id="OE9A033429T1">
    <property type="protein sequence ID" value="OE9A033429C1"/>
    <property type="gene ID" value="OE9A033429"/>
</dbReference>
<accession>A0A8S0RSE5</accession>
<proteinExistence type="predicted"/>
<keyword evidence="2" id="KW-1185">Reference proteome</keyword>
<comment type="caution">
    <text evidence="1">The sequence shown here is derived from an EMBL/GenBank/DDBJ whole genome shotgun (WGS) entry which is preliminary data.</text>
</comment>
<reference evidence="1 2" key="1">
    <citation type="submission" date="2019-12" db="EMBL/GenBank/DDBJ databases">
        <authorList>
            <person name="Alioto T."/>
            <person name="Alioto T."/>
            <person name="Gomez Garrido J."/>
        </authorList>
    </citation>
    <scope>NUCLEOTIDE SEQUENCE [LARGE SCALE GENOMIC DNA]</scope>
</reference>
<name>A0A8S0RSE5_OLEEU</name>
<evidence type="ECO:0000313" key="1">
    <source>
        <dbReference type="EMBL" id="CAA2982232.1"/>
    </source>
</evidence>
<feature type="non-terminal residue" evidence="1">
    <location>
        <position position="1"/>
    </location>
</feature>
<dbReference type="AlphaFoldDB" id="A0A8S0RSE5"/>
<gene>
    <name evidence="1" type="ORF">OLEA9_A033429</name>
</gene>
<organism evidence="1 2">
    <name type="scientific">Olea europaea subsp. europaea</name>
    <dbReference type="NCBI Taxonomy" id="158383"/>
    <lineage>
        <taxon>Eukaryota</taxon>
        <taxon>Viridiplantae</taxon>
        <taxon>Streptophyta</taxon>
        <taxon>Embryophyta</taxon>
        <taxon>Tracheophyta</taxon>
        <taxon>Spermatophyta</taxon>
        <taxon>Magnoliopsida</taxon>
        <taxon>eudicotyledons</taxon>
        <taxon>Gunneridae</taxon>
        <taxon>Pentapetalae</taxon>
        <taxon>asterids</taxon>
        <taxon>lamiids</taxon>
        <taxon>Lamiales</taxon>
        <taxon>Oleaceae</taxon>
        <taxon>Oleeae</taxon>
        <taxon>Olea</taxon>
    </lineage>
</organism>
<feature type="non-terminal residue" evidence="1">
    <location>
        <position position="73"/>
    </location>
</feature>
<protein>
    <submittedName>
        <fullName evidence="1">Uncharacterized protein</fullName>
    </submittedName>
</protein>
<evidence type="ECO:0000313" key="2">
    <source>
        <dbReference type="Proteomes" id="UP000594638"/>
    </source>
</evidence>
<dbReference type="EMBL" id="CACTIH010003690">
    <property type="protein sequence ID" value="CAA2982232.1"/>
    <property type="molecule type" value="Genomic_DNA"/>
</dbReference>
<sequence>KLRSIAIGAVVIVCLEHNTCVLFEDLGEPFGRPHPKRMYGHTDYNISRTWSPSKTPIKTYLEDIDSDHISRTP</sequence>
<dbReference type="Proteomes" id="UP000594638">
    <property type="component" value="Unassembled WGS sequence"/>
</dbReference>